<sequence length="356" mass="39827">MTASSRAWETRVLVEGRPGGEIFVSWFRLECSRYERCDTASIGVLVRDTAALSALLGEQEPAKRPDIVLQIREERLTGGQWQTVFHGMVDRISRGSSPSAYVLNCRDYLALLLERRLVGGWSNATGIELVRHAVEASGLGFDDSALSGMEVGQYSGQFWQIEHRRLSTITQNRHQTAFDLVFSVAREQDFECSVQGRTVMLHPWASAQTRSANVFSPDAVTLRAMHRDLSLSGGAVVGVQSWDSRQRARSAVYYDGSSFMAEPPSGDRPFYCFRAPGRRMDDIRRLAQGKHRRIMAHAFEARLAFPAMVGLAPRHLIRFDDGMTKGGKVLSVDSVRHVFDGRQGYLQDVTIRDRSG</sequence>
<evidence type="ECO:0000313" key="1">
    <source>
        <dbReference type="EMBL" id="GEL00873.1"/>
    </source>
</evidence>
<dbReference type="OrthoDB" id="7280432at2"/>
<organism evidence="1 2">
    <name type="scientific">Swaminathania salitolerans</name>
    <dbReference type="NCBI Taxonomy" id="182838"/>
    <lineage>
        <taxon>Bacteria</taxon>
        <taxon>Pseudomonadati</taxon>
        <taxon>Pseudomonadota</taxon>
        <taxon>Alphaproteobacteria</taxon>
        <taxon>Acetobacterales</taxon>
        <taxon>Acetobacteraceae</taxon>
        <taxon>Swaminathania</taxon>
    </lineage>
</organism>
<comment type="caution">
    <text evidence="1">The sequence shown here is derived from an EMBL/GenBank/DDBJ whole genome shotgun (WGS) entry which is preliminary data.</text>
</comment>
<name>A0A511BLX4_9PROT</name>
<proteinExistence type="predicted"/>
<keyword evidence="2" id="KW-1185">Reference proteome</keyword>
<reference evidence="1 2" key="1">
    <citation type="submission" date="2019-07" db="EMBL/GenBank/DDBJ databases">
        <title>Whole genome shotgun sequence of Swaminathania salitolerans NBRC 104436.</title>
        <authorList>
            <person name="Hosoyama A."/>
            <person name="Uohara A."/>
            <person name="Ohji S."/>
            <person name="Ichikawa N."/>
        </authorList>
    </citation>
    <scope>NUCLEOTIDE SEQUENCE [LARGE SCALE GENOMIC DNA]</scope>
    <source>
        <strain evidence="1 2">NBRC 104436</strain>
    </source>
</reference>
<dbReference type="Proteomes" id="UP000321405">
    <property type="component" value="Unassembled WGS sequence"/>
</dbReference>
<dbReference type="AlphaFoldDB" id="A0A511BLX4"/>
<dbReference type="EMBL" id="BJVC01000001">
    <property type="protein sequence ID" value="GEL00873.1"/>
    <property type="molecule type" value="Genomic_DNA"/>
</dbReference>
<protein>
    <submittedName>
        <fullName evidence="1">Uncharacterized protein</fullName>
    </submittedName>
</protein>
<evidence type="ECO:0000313" key="2">
    <source>
        <dbReference type="Proteomes" id="UP000321405"/>
    </source>
</evidence>
<dbReference type="SUPFAM" id="SSF69279">
    <property type="entry name" value="Phage tail proteins"/>
    <property type="match status" value="1"/>
</dbReference>
<accession>A0A511BLX4</accession>
<dbReference type="RefSeq" id="WP_147091931.1">
    <property type="nucleotide sequence ID" value="NZ_BJVC01000001.1"/>
</dbReference>
<gene>
    <name evidence="1" type="ORF">SSA02_00360</name>
</gene>